<dbReference type="SUPFAM" id="SSF52172">
    <property type="entry name" value="CheY-like"/>
    <property type="match status" value="1"/>
</dbReference>
<dbReference type="Pfam" id="PF00072">
    <property type="entry name" value="Response_reg"/>
    <property type="match status" value="1"/>
</dbReference>
<evidence type="ECO:0000256" key="3">
    <source>
        <dbReference type="ARBA" id="ARBA00023125"/>
    </source>
</evidence>
<keyword evidence="3" id="KW-0238">DNA-binding</keyword>
<evidence type="ECO:0000256" key="2">
    <source>
        <dbReference type="ARBA" id="ARBA00023015"/>
    </source>
</evidence>
<dbReference type="SMART" id="SM00448">
    <property type="entry name" value="REC"/>
    <property type="match status" value="1"/>
</dbReference>
<name>A0A098SB33_9BACT</name>
<proteinExistence type="predicted"/>
<keyword evidence="4" id="KW-0804">Transcription</keyword>
<keyword evidence="1 5" id="KW-0597">Phosphoprotein</keyword>
<dbReference type="GO" id="GO:0006355">
    <property type="term" value="P:regulation of DNA-templated transcription"/>
    <property type="evidence" value="ECO:0007669"/>
    <property type="project" value="InterPro"/>
</dbReference>
<evidence type="ECO:0008006" key="10">
    <source>
        <dbReference type="Google" id="ProtNLM"/>
    </source>
</evidence>
<evidence type="ECO:0000259" key="6">
    <source>
        <dbReference type="PROSITE" id="PS50043"/>
    </source>
</evidence>
<dbReference type="GO" id="GO:0000160">
    <property type="term" value="P:phosphorelay signal transduction system"/>
    <property type="evidence" value="ECO:0007669"/>
    <property type="project" value="InterPro"/>
</dbReference>
<evidence type="ECO:0000313" key="9">
    <source>
        <dbReference type="Proteomes" id="UP000029736"/>
    </source>
</evidence>
<keyword evidence="9" id="KW-1185">Reference proteome</keyword>
<evidence type="ECO:0000256" key="4">
    <source>
        <dbReference type="ARBA" id="ARBA00023163"/>
    </source>
</evidence>
<dbReference type="STRING" id="1524460.IX84_03195"/>
<dbReference type="InterPro" id="IPR001789">
    <property type="entry name" value="Sig_transdc_resp-reg_receiver"/>
</dbReference>
<dbReference type="InterPro" id="IPR011006">
    <property type="entry name" value="CheY-like_superfamily"/>
</dbReference>
<dbReference type="InterPro" id="IPR039420">
    <property type="entry name" value="WalR-like"/>
</dbReference>
<dbReference type="SMART" id="SM00421">
    <property type="entry name" value="HTH_LUXR"/>
    <property type="match status" value="1"/>
</dbReference>
<accession>A0A098SB33</accession>
<evidence type="ECO:0000256" key="1">
    <source>
        <dbReference type="ARBA" id="ARBA00022553"/>
    </source>
</evidence>
<dbReference type="Gene3D" id="3.40.50.2300">
    <property type="match status" value="1"/>
</dbReference>
<feature type="domain" description="HTH luxR-type" evidence="6">
    <location>
        <begin position="145"/>
        <end position="210"/>
    </location>
</feature>
<dbReference type="PROSITE" id="PS50043">
    <property type="entry name" value="HTH_LUXR_2"/>
    <property type="match status" value="1"/>
</dbReference>
<dbReference type="GO" id="GO:0003677">
    <property type="term" value="F:DNA binding"/>
    <property type="evidence" value="ECO:0007669"/>
    <property type="project" value="UniProtKB-KW"/>
</dbReference>
<dbReference type="Proteomes" id="UP000029736">
    <property type="component" value="Unassembled WGS sequence"/>
</dbReference>
<organism evidence="8 9">
    <name type="scientific">Phaeodactylibacter xiamenensis</name>
    <dbReference type="NCBI Taxonomy" id="1524460"/>
    <lineage>
        <taxon>Bacteria</taxon>
        <taxon>Pseudomonadati</taxon>
        <taxon>Bacteroidota</taxon>
        <taxon>Saprospiria</taxon>
        <taxon>Saprospirales</taxon>
        <taxon>Haliscomenobacteraceae</taxon>
        <taxon>Phaeodactylibacter</taxon>
    </lineage>
</organism>
<evidence type="ECO:0000256" key="5">
    <source>
        <dbReference type="PROSITE-ProRule" id="PRU00169"/>
    </source>
</evidence>
<sequence length="216" mass="23964">MKSPIRILIVDDHQLVLDGLQLMLSDAEDMACVAVARHGKNALVQLQKQAVDLILLDINMPEMNGVEVCREIRKTNSTVRILALSMLREASLIKEIMQQGANGYLLKNAGQEELLLAVRQVMAGRDYLSADVAQLLSESKAQPAPTSPFPRLSRREKQVLQLIVEEFTTGEIADQLSIGFGTVETHRRNLLTKLGARNTAGLVRTALEYHLLEGKR</sequence>
<feature type="domain" description="Response regulatory" evidence="7">
    <location>
        <begin position="6"/>
        <end position="122"/>
    </location>
</feature>
<dbReference type="RefSeq" id="WP_044216448.1">
    <property type="nucleotide sequence ID" value="NZ_JBKAGJ010000024.1"/>
</dbReference>
<dbReference type="EMBL" id="JPOS01000010">
    <property type="protein sequence ID" value="KGE89341.1"/>
    <property type="molecule type" value="Genomic_DNA"/>
</dbReference>
<dbReference type="SUPFAM" id="SSF46894">
    <property type="entry name" value="C-terminal effector domain of the bipartite response regulators"/>
    <property type="match status" value="1"/>
</dbReference>
<dbReference type="PROSITE" id="PS50110">
    <property type="entry name" value="RESPONSE_REGULATORY"/>
    <property type="match status" value="1"/>
</dbReference>
<dbReference type="InterPro" id="IPR016032">
    <property type="entry name" value="Sig_transdc_resp-reg_C-effctor"/>
</dbReference>
<dbReference type="PRINTS" id="PR00038">
    <property type="entry name" value="HTHLUXR"/>
</dbReference>
<dbReference type="PANTHER" id="PTHR43214:SF41">
    <property type="entry name" value="NITRATE_NITRITE RESPONSE REGULATOR PROTEIN NARP"/>
    <property type="match status" value="1"/>
</dbReference>
<dbReference type="AlphaFoldDB" id="A0A098SB33"/>
<evidence type="ECO:0000313" key="8">
    <source>
        <dbReference type="EMBL" id="KGE89341.1"/>
    </source>
</evidence>
<dbReference type="CDD" id="cd06170">
    <property type="entry name" value="LuxR_C_like"/>
    <property type="match status" value="1"/>
</dbReference>
<comment type="caution">
    <text evidence="8">The sequence shown here is derived from an EMBL/GenBank/DDBJ whole genome shotgun (WGS) entry which is preliminary data.</text>
</comment>
<dbReference type="InterPro" id="IPR000792">
    <property type="entry name" value="Tscrpt_reg_LuxR_C"/>
</dbReference>
<protein>
    <recommendedName>
        <fullName evidence="10">LuxR family transcriptional regulator</fullName>
    </recommendedName>
</protein>
<dbReference type="InterPro" id="IPR058245">
    <property type="entry name" value="NreC/VraR/RcsB-like_REC"/>
</dbReference>
<feature type="modified residue" description="4-aspartylphosphate" evidence="5">
    <location>
        <position position="57"/>
    </location>
</feature>
<dbReference type="PANTHER" id="PTHR43214">
    <property type="entry name" value="TWO-COMPONENT RESPONSE REGULATOR"/>
    <property type="match status" value="1"/>
</dbReference>
<keyword evidence="2" id="KW-0805">Transcription regulation</keyword>
<dbReference type="OrthoDB" id="9797341at2"/>
<reference evidence="8 9" key="1">
    <citation type="journal article" date="2014" name="Int. J. Syst. Evol. Microbiol.">
        <title>Phaeodactylibacter xiamenensis gen. nov., sp. nov., a member of the family Saprospiraceae isolated from the marine alga Phaeodactylum tricornutum.</title>
        <authorList>
            <person name="Chen Z.Jr."/>
            <person name="Lei X."/>
            <person name="Lai Q."/>
            <person name="Li Y."/>
            <person name="Zhang B."/>
            <person name="Zhang J."/>
            <person name="Zhang H."/>
            <person name="Yang L."/>
            <person name="Zheng W."/>
            <person name="Tian Y."/>
            <person name="Yu Z."/>
            <person name="Xu H.Jr."/>
            <person name="Zheng T."/>
        </authorList>
    </citation>
    <scope>NUCLEOTIDE SEQUENCE [LARGE SCALE GENOMIC DNA]</scope>
    <source>
        <strain evidence="8 9">KD52</strain>
    </source>
</reference>
<gene>
    <name evidence="8" type="ORF">IX84_03195</name>
</gene>
<dbReference type="Pfam" id="PF00196">
    <property type="entry name" value="GerE"/>
    <property type="match status" value="1"/>
</dbReference>
<evidence type="ECO:0000259" key="7">
    <source>
        <dbReference type="PROSITE" id="PS50110"/>
    </source>
</evidence>
<dbReference type="CDD" id="cd17535">
    <property type="entry name" value="REC_NarL-like"/>
    <property type="match status" value="1"/>
</dbReference>